<dbReference type="PANTHER" id="PTHR43236:SF1">
    <property type="entry name" value="BLL7220 PROTEIN"/>
    <property type="match status" value="1"/>
</dbReference>
<dbReference type="InterPro" id="IPR010982">
    <property type="entry name" value="Lambda_DNA-bd_dom_sf"/>
</dbReference>
<dbReference type="AlphaFoldDB" id="A0A6I4IMX3"/>
<dbReference type="PROSITE" id="PS50943">
    <property type="entry name" value="HTH_CROC1"/>
    <property type="match status" value="1"/>
</dbReference>
<dbReference type="Gene3D" id="1.10.260.40">
    <property type="entry name" value="lambda repressor-like DNA-binding domains"/>
    <property type="match status" value="1"/>
</dbReference>
<keyword evidence="3" id="KW-1185">Reference proteome</keyword>
<evidence type="ECO:0000256" key="1">
    <source>
        <dbReference type="ARBA" id="ARBA00007227"/>
    </source>
</evidence>
<dbReference type="Proteomes" id="UP000429232">
    <property type="component" value="Chromosome"/>
</dbReference>
<dbReference type="SMART" id="SM00530">
    <property type="entry name" value="HTH_XRE"/>
    <property type="match status" value="1"/>
</dbReference>
<dbReference type="SUPFAM" id="SSF47413">
    <property type="entry name" value="lambda repressor-like DNA-binding domains"/>
    <property type="match status" value="1"/>
</dbReference>
<dbReference type="Gene3D" id="1.10.10.2910">
    <property type="match status" value="1"/>
</dbReference>
<accession>A0A6I4IMX3</accession>
<evidence type="ECO:0000313" key="2">
    <source>
        <dbReference type="EMBL" id="QQL51199.1"/>
    </source>
</evidence>
<dbReference type="KEGG" id="mgik:GO620_007055"/>
<comment type="similarity">
    <text evidence="1">Belongs to the short-chain fatty acyl-CoA assimilation regulator (ScfR) family.</text>
</comment>
<organism evidence="2 3">
    <name type="scientific">Mucilaginibacter ginkgonis</name>
    <dbReference type="NCBI Taxonomy" id="2682091"/>
    <lineage>
        <taxon>Bacteria</taxon>
        <taxon>Pseudomonadati</taxon>
        <taxon>Bacteroidota</taxon>
        <taxon>Sphingobacteriia</taxon>
        <taxon>Sphingobacteriales</taxon>
        <taxon>Sphingobacteriaceae</taxon>
        <taxon>Mucilaginibacter</taxon>
    </lineage>
</organism>
<reference evidence="2 3" key="1">
    <citation type="submission" date="2020-12" db="EMBL/GenBank/DDBJ databases">
        <title>HMF7856_wgs.fasta genome submission.</title>
        <authorList>
            <person name="Kang H."/>
            <person name="Kim H."/>
            <person name="Joh K."/>
        </authorList>
    </citation>
    <scope>NUCLEOTIDE SEQUENCE [LARGE SCALE GENOMIC DNA]</scope>
    <source>
        <strain evidence="2 3">HMF7856</strain>
    </source>
</reference>
<protein>
    <submittedName>
        <fullName evidence="2">ImmA/IrrE family metallo-endopeptidase</fullName>
    </submittedName>
</protein>
<name>A0A6I4IMX3_9SPHI</name>
<sequence>MTINPRMLILAREARGLSQAELTKTLITISQATYSRIEKGIVEIQENQLNELSKHLDFPVSFFNREGKIPGSYQEYFYRKRQTLPKKQQIKLEATFDLIRMFCEDLLESVDIPDFSLPEIEIEHTNTAEVIANKVRRYLGIERGPIANLIELLERNGVMIFLLQNAPDKFDGTTVITKSGTRVIVLNENMPNYRKRFTISHELCHILCHIPFTSENPFKTDADIEKEADTFASEFLMPSDQIRNELYRLTYAKLTDIKGYWKVSKSSIIYRAHKLGCIDMNRFIYLMTELSRYNERKVEKNDVPMEDPQLLRLITDTFHKSLGFTDEEFMSALTINKDDFDFFILNKKRSTKMRIAV</sequence>
<gene>
    <name evidence="2" type="ORF">GO620_007055</name>
</gene>
<dbReference type="RefSeq" id="WP_157523772.1">
    <property type="nucleotide sequence ID" value="NZ_CP066775.1"/>
</dbReference>
<dbReference type="CDD" id="cd00093">
    <property type="entry name" value="HTH_XRE"/>
    <property type="match status" value="1"/>
</dbReference>
<dbReference type="EMBL" id="CP066775">
    <property type="protein sequence ID" value="QQL51199.1"/>
    <property type="molecule type" value="Genomic_DNA"/>
</dbReference>
<dbReference type="InterPro" id="IPR001387">
    <property type="entry name" value="Cro/C1-type_HTH"/>
</dbReference>
<proteinExistence type="inferred from homology"/>
<dbReference type="Pfam" id="PF06114">
    <property type="entry name" value="Peptidase_M78"/>
    <property type="match status" value="1"/>
</dbReference>
<dbReference type="InterPro" id="IPR010359">
    <property type="entry name" value="IrrE_HExxH"/>
</dbReference>
<dbReference type="Pfam" id="PF01381">
    <property type="entry name" value="HTH_3"/>
    <property type="match status" value="1"/>
</dbReference>
<dbReference type="InterPro" id="IPR052345">
    <property type="entry name" value="Rad_response_metalloprotease"/>
</dbReference>
<dbReference type="GO" id="GO:0003677">
    <property type="term" value="F:DNA binding"/>
    <property type="evidence" value="ECO:0007669"/>
    <property type="project" value="InterPro"/>
</dbReference>
<evidence type="ECO:0000313" key="3">
    <source>
        <dbReference type="Proteomes" id="UP000429232"/>
    </source>
</evidence>
<dbReference type="PANTHER" id="PTHR43236">
    <property type="entry name" value="ANTITOXIN HIGA1"/>
    <property type="match status" value="1"/>
</dbReference>